<keyword evidence="2 4" id="KW-0548">Nucleotidyltransferase</keyword>
<dbReference type="InterPro" id="IPR014729">
    <property type="entry name" value="Rossmann-like_a/b/a_fold"/>
</dbReference>
<protein>
    <submittedName>
        <fullName evidence="4">Adenylyltransferase/cytidyltransferase family protein</fullName>
    </submittedName>
</protein>
<feature type="domain" description="Cytidyltransferase-like" evidence="3">
    <location>
        <begin position="27"/>
        <end position="162"/>
    </location>
</feature>
<reference evidence="5" key="2">
    <citation type="journal article" date="2024" name="Nature">
        <title>Anoxygenic phototroph of the Chloroflexota uses a type I reaction centre.</title>
        <authorList>
            <person name="Tsuji J.M."/>
            <person name="Shaw N.A."/>
            <person name="Nagashima S."/>
            <person name="Venkiteswaran J.J."/>
            <person name="Schiff S.L."/>
            <person name="Watanabe T."/>
            <person name="Fukui M."/>
            <person name="Hanada S."/>
            <person name="Tank M."/>
            <person name="Neufeld J.D."/>
        </authorList>
    </citation>
    <scope>NUCLEOTIDE SEQUENCE</scope>
    <source>
        <strain evidence="5">L227-S17</strain>
    </source>
</reference>
<dbReference type="EMBL" id="JACATZ010000001">
    <property type="protein sequence ID" value="NWJ45097.1"/>
    <property type="molecule type" value="Genomic_DNA"/>
</dbReference>
<dbReference type="RefSeq" id="WP_341468871.1">
    <property type="nucleotide sequence ID" value="NZ_CP128399.1"/>
</dbReference>
<organism evidence="4 6">
    <name type="scientific">Candidatus Chlorohelix allophototropha</name>
    <dbReference type="NCBI Taxonomy" id="3003348"/>
    <lineage>
        <taxon>Bacteria</taxon>
        <taxon>Bacillati</taxon>
        <taxon>Chloroflexota</taxon>
        <taxon>Chloroflexia</taxon>
        <taxon>Candidatus Chloroheliales</taxon>
        <taxon>Candidatus Chloroheliaceae</taxon>
        <taxon>Candidatus Chlorohelix</taxon>
    </lineage>
</organism>
<proteinExistence type="predicted"/>
<keyword evidence="7" id="KW-1185">Reference proteome</keyword>
<dbReference type="InterPro" id="IPR050385">
    <property type="entry name" value="Archaeal_FAD_synthase"/>
</dbReference>
<accession>A0A8T7LW28</accession>
<sequence length="172" mass="19431">MNERILERDNLAEFGELCRKQGKRLIFTNGVFDLMHIGHVRCLWAARNMGDLLIVGVNSDSSTRKLKGNLRPLIPEQDRAEMLLSLRCVDYVTIFEEISADETLMLLKPALYVKGGDYTLSDQSESKPDAKPLMEEKTVKSYGGEVALIPYLKGYSTTSLIEKILTVFRLSN</sequence>
<evidence type="ECO:0000313" key="6">
    <source>
        <dbReference type="Proteomes" id="UP000521676"/>
    </source>
</evidence>
<evidence type="ECO:0000259" key="3">
    <source>
        <dbReference type="Pfam" id="PF01467"/>
    </source>
</evidence>
<dbReference type="EMBL" id="CP128399">
    <property type="protein sequence ID" value="WJW66977.1"/>
    <property type="molecule type" value="Genomic_DNA"/>
</dbReference>
<dbReference type="NCBIfam" id="TIGR00125">
    <property type="entry name" value="cyt_tran_rel"/>
    <property type="match status" value="1"/>
</dbReference>
<gene>
    <name evidence="4" type="ORF">HXX08_04375</name>
    <name evidence="5" type="ORF">OZ401_000223</name>
</gene>
<name>A0A8T7LW28_9CHLR</name>
<keyword evidence="1" id="KW-0808">Transferase</keyword>
<dbReference type="PANTHER" id="PTHR43793:SF2">
    <property type="entry name" value="BIFUNCTIONAL PROTEIN HLDE"/>
    <property type="match status" value="1"/>
</dbReference>
<dbReference type="GO" id="GO:0016779">
    <property type="term" value="F:nucleotidyltransferase activity"/>
    <property type="evidence" value="ECO:0007669"/>
    <property type="project" value="UniProtKB-KW"/>
</dbReference>
<evidence type="ECO:0000313" key="5">
    <source>
        <dbReference type="EMBL" id="WJW66977.1"/>
    </source>
</evidence>
<dbReference type="InterPro" id="IPR004821">
    <property type="entry name" value="Cyt_trans-like"/>
</dbReference>
<evidence type="ECO:0000313" key="4">
    <source>
        <dbReference type="EMBL" id="NWJ45097.1"/>
    </source>
</evidence>
<reference evidence="4 6" key="1">
    <citation type="submission" date="2020-06" db="EMBL/GenBank/DDBJ databases">
        <title>Anoxygenic phototrophic Chloroflexota member uses a Type I reaction center.</title>
        <authorList>
            <person name="Tsuji J.M."/>
            <person name="Shaw N.A."/>
            <person name="Nagashima S."/>
            <person name="Venkiteswaran J."/>
            <person name="Schiff S.L."/>
            <person name="Hanada S."/>
            <person name="Tank M."/>
            <person name="Neufeld J.D."/>
        </authorList>
    </citation>
    <scope>NUCLEOTIDE SEQUENCE [LARGE SCALE GENOMIC DNA]</scope>
    <source>
        <strain evidence="4">L227-S17</strain>
    </source>
</reference>
<dbReference type="Proteomes" id="UP001431572">
    <property type="component" value="Chromosome 1"/>
</dbReference>
<evidence type="ECO:0000313" key="7">
    <source>
        <dbReference type="Proteomes" id="UP001431572"/>
    </source>
</evidence>
<evidence type="ECO:0000256" key="2">
    <source>
        <dbReference type="ARBA" id="ARBA00022695"/>
    </source>
</evidence>
<evidence type="ECO:0000256" key="1">
    <source>
        <dbReference type="ARBA" id="ARBA00022679"/>
    </source>
</evidence>
<dbReference type="Pfam" id="PF01467">
    <property type="entry name" value="CTP_transf_like"/>
    <property type="match status" value="1"/>
</dbReference>
<dbReference type="PANTHER" id="PTHR43793">
    <property type="entry name" value="FAD SYNTHASE"/>
    <property type="match status" value="1"/>
</dbReference>
<dbReference type="SUPFAM" id="SSF52374">
    <property type="entry name" value="Nucleotidylyl transferase"/>
    <property type="match status" value="1"/>
</dbReference>
<dbReference type="AlphaFoldDB" id="A0A8T7LW28"/>
<dbReference type="Gene3D" id="3.40.50.620">
    <property type="entry name" value="HUPs"/>
    <property type="match status" value="1"/>
</dbReference>
<dbReference type="Proteomes" id="UP000521676">
    <property type="component" value="Unassembled WGS sequence"/>
</dbReference>